<dbReference type="GO" id="GO:0051293">
    <property type="term" value="P:establishment of spindle localization"/>
    <property type="evidence" value="ECO:0007669"/>
    <property type="project" value="TreeGrafter"/>
</dbReference>
<feature type="region of interest" description="Disordered" evidence="2">
    <location>
        <begin position="285"/>
        <end position="309"/>
    </location>
</feature>
<accession>A0A093VLF3</accession>
<name>A0A093VLF3_TALMA</name>
<comment type="caution">
    <text evidence="3">The sequence shown here is derived from an EMBL/GenBank/DDBJ whole genome shotgun (WGS) entry which is preliminary data.</text>
</comment>
<feature type="region of interest" description="Disordered" evidence="2">
    <location>
        <begin position="253"/>
        <end position="273"/>
    </location>
</feature>
<feature type="compositionally biased region" description="Pro residues" evidence="2">
    <location>
        <begin position="492"/>
        <end position="505"/>
    </location>
</feature>
<evidence type="ECO:0000313" key="3">
    <source>
        <dbReference type="EMBL" id="KFX53392.1"/>
    </source>
</evidence>
<dbReference type="AlphaFoldDB" id="A0A093VLF3"/>
<feature type="compositionally biased region" description="Polar residues" evidence="2">
    <location>
        <begin position="974"/>
        <end position="992"/>
    </location>
</feature>
<dbReference type="PANTHER" id="PTHR37271">
    <property type="entry name" value="KARYOGAMY PROTEIN KAR9"/>
    <property type="match status" value="1"/>
</dbReference>
<feature type="compositionally biased region" description="Low complexity" evidence="2">
    <location>
        <begin position="1109"/>
        <end position="1130"/>
    </location>
</feature>
<dbReference type="PANTHER" id="PTHR37271:SF1">
    <property type="entry name" value="KARYOGAMY PROTEIN KAR9"/>
    <property type="match status" value="1"/>
</dbReference>
<proteinExistence type="predicted"/>
<feature type="region of interest" description="Disordered" evidence="2">
    <location>
        <begin position="383"/>
        <end position="443"/>
    </location>
</feature>
<gene>
    <name evidence="3" type="ORF">GQ26_0012150</name>
</gene>
<organism evidence="3">
    <name type="scientific">Talaromyces marneffei PM1</name>
    <dbReference type="NCBI Taxonomy" id="1077442"/>
    <lineage>
        <taxon>Eukaryota</taxon>
        <taxon>Fungi</taxon>
        <taxon>Dikarya</taxon>
        <taxon>Ascomycota</taxon>
        <taxon>Pezizomycotina</taxon>
        <taxon>Eurotiomycetes</taxon>
        <taxon>Eurotiomycetidae</taxon>
        <taxon>Eurotiales</taxon>
        <taxon>Trichocomaceae</taxon>
        <taxon>Talaromyces</taxon>
        <taxon>Talaromyces sect. Talaromyces</taxon>
    </lineage>
</organism>
<dbReference type="eggNOG" id="ENOG502QUB2">
    <property type="taxonomic scope" value="Eukaryota"/>
</dbReference>
<keyword evidence="1" id="KW-0175">Coiled coil</keyword>
<feature type="region of interest" description="Disordered" evidence="2">
    <location>
        <begin position="1176"/>
        <end position="1269"/>
    </location>
</feature>
<evidence type="ECO:0000256" key="1">
    <source>
        <dbReference type="SAM" id="Coils"/>
    </source>
</evidence>
<feature type="region of interest" description="Disordered" evidence="2">
    <location>
        <begin position="487"/>
        <end position="515"/>
    </location>
</feature>
<feature type="compositionally biased region" description="Low complexity" evidence="2">
    <location>
        <begin position="1010"/>
        <end position="1034"/>
    </location>
</feature>
<dbReference type="EMBL" id="JPOX01000001">
    <property type="protein sequence ID" value="KFX53392.1"/>
    <property type="molecule type" value="Genomic_DNA"/>
</dbReference>
<dbReference type="GO" id="GO:0043332">
    <property type="term" value="C:mating projection tip"/>
    <property type="evidence" value="ECO:0007669"/>
    <property type="project" value="TreeGrafter"/>
</dbReference>
<feature type="compositionally biased region" description="Polar residues" evidence="2">
    <location>
        <begin position="398"/>
        <end position="412"/>
    </location>
</feature>
<dbReference type="GO" id="GO:0030473">
    <property type="term" value="P:nuclear migration along microtubule"/>
    <property type="evidence" value="ECO:0007669"/>
    <property type="project" value="TreeGrafter"/>
</dbReference>
<dbReference type="GO" id="GO:0005816">
    <property type="term" value="C:spindle pole body"/>
    <property type="evidence" value="ECO:0007669"/>
    <property type="project" value="TreeGrafter"/>
</dbReference>
<reference evidence="3" key="1">
    <citation type="journal article" date="2014" name="PLoS Genet.">
        <title>Signature Gene Expression Reveals Novel Clues to the Molecular Mechanisms of Dimorphic Transition in Penicillium marneffei.</title>
        <authorList>
            <person name="Yang E."/>
            <person name="Wang G."/>
            <person name="Cai J."/>
            <person name="Woo P.C."/>
            <person name="Lau S.K."/>
            <person name="Yuen K.-Y."/>
            <person name="Chow W.-N."/>
            <person name="Lin X."/>
        </authorList>
    </citation>
    <scope>NUCLEOTIDE SEQUENCE [LARGE SCALE GENOMIC DNA]</scope>
    <source>
        <strain evidence="3">PM1</strain>
    </source>
</reference>
<dbReference type="GO" id="GO:0005938">
    <property type="term" value="C:cell cortex"/>
    <property type="evidence" value="ECO:0007669"/>
    <property type="project" value="TreeGrafter"/>
</dbReference>
<feature type="compositionally biased region" description="Polar residues" evidence="2">
    <location>
        <begin position="1222"/>
        <end position="1233"/>
    </location>
</feature>
<feature type="region of interest" description="Disordered" evidence="2">
    <location>
        <begin position="325"/>
        <end position="344"/>
    </location>
</feature>
<feature type="compositionally biased region" description="Low complexity" evidence="2">
    <location>
        <begin position="1053"/>
        <end position="1074"/>
    </location>
</feature>
<feature type="coiled-coil region" evidence="1">
    <location>
        <begin position="812"/>
        <end position="839"/>
    </location>
</feature>
<feature type="compositionally biased region" description="Polar residues" evidence="2">
    <location>
        <begin position="255"/>
        <end position="265"/>
    </location>
</feature>
<dbReference type="InterPro" id="IPR013889">
    <property type="entry name" value="Karyogamy_KAR9"/>
</dbReference>
<dbReference type="GO" id="GO:0031578">
    <property type="term" value="P:mitotic spindle orientation checkpoint signaling"/>
    <property type="evidence" value="ECO:0007669"/>
    <property type="project" value="TreeGrafter"/>
</dbReference>
<feature type="compositionally biased region" description="Polar residues" evidence="2">
    <location>
        <begin position="1193"/>
        <end position="1206"/>
    </location>
</feature>
<protein>
    <submittedName>
        <fullName evidence="3">Karyogamy protein KAR9</fullName>
    </submittedName>
</protein>
<feature type="compositionally biased region" description="Basic and acidic residues" evidence="2">
    <location>
        <begin position="1260"/>
        <end position="1269"/>
    </location>
</feature>
<feature type="compositionally biased region" description="Low complexity" evidence="2">
    <location>
        <begin position="333"/>
        <end position="343"/>
    </location>
</feature>
<dbReference type="Pfam" id="PF08580">
    <property type="entry name" value="KAR9"/>
    <property type="match status" value="1"/>
</dbReference>
<feature type="region of interest" description="Disordered" evidence="2">
    <location>
        <begin position="970"/>
        <end position="1146"/>
    </location>
</feature>
<evidence type="ECO:0000256" key="2">
    <source>
        <dbReference type="SAM" id="MobiDB-lite"/>
    </source>
</evidence>
<sequence>MCVVVGAADWKHTGIRTSCLTSTVLAMYLVSRNNSDPSTDSTQELSSVNCLKNARLCSNLLELTVKFAPKKPPMDNNQKSGTLPFSVVAHLLNFNSRPSLSLQPPRHVDPDRYTLNLLNSKRRVYETVVDRLQSGPVKRGVVAGGRRSAPRVAAKSSSASLLSLPLLLTATETIPPNFHHVFSTATTAITATTASTNSNNQSIDKVNGSQISIVSMPAITFVPGSSATSTTTATGTNDNNLQASLRSLTKKFSAPQLSQPTSSSAGALDVQEPVTPAATTSIARRFKQSPQGEDNTSEQNLSSEDTQRTSIFRRLSPGLAARVKLLSGSTDPGNNGLGKNNKGAVGKIPEHHLRELENLHQDLSIKVEKRGRAWPGLTIKRERSAPDLLQSPTKKETSTGLEAQQRTFQQPLLTPDNESFPDRRRFSTADATEPLADARDSVDGVAASTMTTVEASARADVPSSILQDVEPVQEGSTDLEEYLRRSTLEDQAPPPPPKDTPPVPTTPSSTNMQSYFTSPYKLNRAESIFSFSRASFSNQLSQLTSINLPQPAALEASITSIINAPTAVRALAGAAEQIEKWMNKASDVLNGLDAEDDVEWAAAGGREGLEEVDKAVVKFESLVDVYVKAIENVQLRDDIDDVRADDLKLIVVQMDTTLKNWASIRKFLRGVKEQVELAMEWEELWNNVLGDVGLEIDNLSRLIFEMEEKRHKSLVPNSEAEQGNGLDINELETIVEESPLNGTPSAATKRLSLALFPAADPSNAAGNSNPQDDANLMQLFARMQPLRASLDFLPMRLSMFQTRAEKLFPTACEELEDRRKRLETTYKKLEADAEALRRELGEDRWILVFRNAGKQAQKMCDSVERSIGKLQESLESGEAVNNPTALAKKVESYEAKKIHYVPAIARVMSIIQKGVNDRLTVNGEVLTLLSDMNQRVDALKASMKVMDTVLEETSISRGQQLRDSISSIITTDSPANTSHFGTPGSSPASSVIMTGYTGGLRTPNAGANGGSSRRGSSVGSTSRSAIASSRRLSGIPTAATGSRKSSAVLAVHSPPYSSTTPTPASRTSRIPTTPAINRPRWNASTNTADLDTGHNFKLTPPSTYRQNHLVSGRTSRSVSSSLPVPSPLSRATSSSPVPTGRAGSRVGYRANSRLDAMSPPTSPTLAARSFSAFTSSARPSVLDPPPYHKLRKSTANLPTGLRNRQSYGGPMTIKQPEEENRATNPTRPGTSLGHSGRRTSLLPPIKNRNGRESSAGQNKSKPDERPRWR</sequence>
<dbReference type="HOGENOM" id="CLU_005577_1_0_1"/>